<dbReference type="GO" id="GO:0046872">
    <property type="term" value="F:metal ion binding"/>
    <property type="evidence" value="ECO:0007669"/>
    <property type="project" value="UniProtKB-KW"/>
</dbReference>
<evidence type="ECO:0000313" key="6">
    <source>
        <dbReference type="EnsemblFungi" id="PTTG_07594-t43_1-p1"/>
    </source>
</evidence>
<dbReference type="PANTHER" id="PTHR10060">
    <property type="entry name" value="TATD FAMILY DEOXYRIBONUCLEASE"/>
    <property type="match status" value="1"/>
</dbReference>
<dbReference type="Proteomes" id="UP000005240">
    <property type="component" value="Unassembled WGS sequence"/>
</dbReference>
<protein>
    <recommendedName>
        <fullName evidence="8">TatD DNase</fullName>
    </recommendedName>
</protein>
<dbReference type="GO" id="GO:0005829">
    <property type="term" value="C:cytosol"/>
    <property type="evidence" value="ECO:0007669"/>
    <property type="project" value="TreeGrafter"/>
</dbReference>
<dbReference type="OrthoDB" id="6079689at2759"/>
<evidence type="ECO:0000256" key="1">
    <source>
        <dbReference type="ARBA" id="ARBA00009275"/>
    </source>
</evidence>
<dbReference type="CDD" id="cd01310">
    <property type="entry name" value="TatD_DNAse"/>
    <property type="match status" value="1"/>
</dbReference>
<dbReference type="PANTHER" id="PTHR10060:SF15">
    <property type="entry name" value="DEOXYRIBONUCLEASE TATDN1"/>
    <property type="match status" value="1"/>
</dbReference>
<dbReference type="Pfam" id="PF01026">
    <property type="entry name" value="TatD_DNase"/>
    <property type="match status" value="1"/>
</dbReference>
<dbReference type="AlphaFoldDB" id="A0A180GD87"/>
<reference evidence="5" key="2">
    <citation type="submission" date="2016-05" db="EMBL/GenBank/DDBJ databases">
        <title>Comparative analysis highlights variable genome content of wheat rusts and divergence of the mating loci.</title>
        <authorList>
            <person name="Cuomo C.A."/>
            <person name="Bakkeren G."/>
            <person name="Szabo L."/>
            <person name="Khalil H."/>
            <person name="Joly D."/>
            <person name="Goldberg J."/>
            <person name="Young S."/>
            <person name="Zeng Q."/>
            <person name="Fellers J."/>
        </authorList>
    </citation>
    <scope>NUCLEOTIDE SEQUENCE [LARGE SCALE GENOMIC DNA]</scope>
    <source>
        <strain evidence="5">1-1 BBBD Race 1</strain>
    </source>
</reference>
<dbReference type="GO" id="GO:0008296">
    <property type="term" value="F:3'-5'-DNA exonuclease activity"/>
    <property type="evidence" value="ECO:0007669"/>
    <property type="project" value="TreeGrafter"/>
</dbReference>
<evidence type="ECO:0000313" key="7">
    <source>
        <dbReference type="Proteomes" id="UP000005240"/>
    </source>
</evidence>
<evidence type="ECO:0000256" key="3">
    <source>
        <dbReference type="ARBA" id="ARBA00022723"/>
    </source>
</evidence>
<evidence type="ECO:0000256" key="4">
    <source>
        <dbReference type="ARBA" id="ARBA00022801"/>
    </source>
</evidence>
<organism evidence="5">
    <name type="scientific">Puccinia triticina (isolate 1-1 / race 1 (BBBD))</name>
    <name type="common">Brown leaf rust fungus</name>
    <dbReference type="NCBI Taxonomy" id="630390"/>
    <lineage>
        <taxon>Eukaryota</taxon>
        <taxon>Fungi</taxon>
        <taxon>Dikarya</taxon>
        <taxon>Basidiomycota</taxon>
        <taxon>Pucciniomycotina</taxon>
        <taxon>Pucciniomycetes</taxon>
        <taxon>Pucciniales</taxon>
        <taxon>Pucciniaceae</taxon>
        <taxon>Puccinia</taxon>
    </lineage>
</organism>
<proteinExistence type="inferred from homology"/>
<dbReference type="VEuPathDB" id="FungiDB:PTTG_07594"/>
<reference evidence="6 7" key="3">
    <citation type="journal article" date="2017" name="G3 (Bethesda)">
        <title>Comparative analysis highlights variable genome content of wheat rusts and divergence of the mating loci.</title>
        <authorList>
            <person name="Cuomo C.A."/>
            <person name="Bakkeren G."/>
            <person name="Khalil H.B."/>
            <person name="Panwar V."/>
            <person name="Joly D."/>
            <person name="Linning R."/>
            <person name="Sakthikumar S."/>
            <person name="Song X."/>
            <person name="Adiconis X."/>
            <person name="Fan L."/>
            <person name="Goldberg J.M."/>
            <person name="Levin J.Z."/>
            <person name="Young S."/>
            <person name="Zeng Q."/>
            <person name="Anikster Y."/>
            <person name="Bruce M."/>
            <person name="Wang M."/>
            <person name="Yin C."/>
            <person name="McCallum B."/>
            <person name="Szabo L.J."/>
            <person name="Hulbert S."/>
            <person name="Chen X."/>
            <person name="Fellers J.P."/>
        </authorList>
    </citation>
    <scope>NUCLEOTIDE SEQUENCE</scope>
    <source>
        <strain evidence="7">Isolate 1-1 / race 1 (BBBD)</strain>
        <strain evidence="6">isolate 1-1 / race 1 (BBBD)</strain>
    </source>
</reference>
<dbReference type="Gene3D" id="3.20.20.140">
    <property type="entry name" value="Metal-dependent hydrolases"/>
    <property type="match status" value="1"/>
</dbReference>
<keyword evidence="7" id="KW-1185">Reference proteome</keyword>
<gene>
    <name evidence="5" type="ORF">PTTG_07594</name>
</gene>
<dbReference type="PROSITE" id="PS01091">
    <property type="entry name" value="TATD_3"/>
    <property type="match status" value="1"/>
</dbReference>
<reference evidence="5" key="1">
    <citation type="submission" date="2009-11" db="EMBL/GenBank/DDBJ databases">
        <authorList>
            <consortium name="The Broad Institute Genome Sequencing Platform"/>
            <person name="Ward D."/>
            <person name="Feldgarden M."/>
            <person name="Earl A."/>
            <person name="Young S.K."/>
            <person name="Zeng Q."/>
            <person name="Koehrsen M."/>
            <person name="Alvarado L."/>
            <person name="Berlin A."/>
            <person name="Bochicchio J."/>
            <person name="Borenstein D."/>
            <person name="Chapman S.B."/>
            <person name="Chen Z."/>
            <person name="Engels R."/>
            <person name="Freedman E."/>
            <person name="Gellesch M."/>
            <person name="Goldberg J."/>
            <person name="Griggs A."/>
            <person name="Gujja S."/>
            <person name="Heilman E."/>
            <person name="Heiman D."/>
            <person name="Hepburn T."/>
            <person name="Howarth C."/>
            <person name="Jen D."/>
            <person name="Larson L."/>
            <person name="Lewis B."/>
            <person name="Mehta T."/>
            <person name="Park D."/>
            <person name="Pearson M."/>
            <person name="Roberts A."/>
            <person name="Saif S."/>
            <person name="Shea T."/>
            <person name="Shenoy N."/>
            <person name="Sisk P."/>
            <person name="Stolte C."/>
            <person name="Sykes S."/>
            <person name="Thomson T."/>
            <person name="Walk T."/>
            <person name="White J."/>
            <person name="Yandava C."/>
            <person name="Izard J."/>
            <person name="Baranova O.V."/>
            <person name="Blanton J.M."/>
            <person name="Tanner A.C."/>
            <person name="Dewhirst F.E."/>
            <person name="Haas B."/>
            <person name="Nusbaum C."/>
            <person name="Birren B."/>
        </authorList>
    </citation>
    <scope>NUCLEOTIDE SEQUENCE [LARGE SCALE GENOMIC DNA]</scope>
    <source>
        <strain evidence="5">1-1 BBBD Race 1</strain>
    </source>
</reference>
<keyword evidence="3" id="KW-0479">Metal-binding</keyword>
<name>A0A180GD87_PUCT1</name>
<evidence type="ECO:0008006" key="8">
    <source>
        <dbReference type="Google" id="ProtNLM"/>
    </source>
</evidence>
<dbReference type="EnsemblFungi" id="PTTG_07594-t43_1">
    <property type="protein sequence ID" value="PTTG_07594-t43_1-p1"/>
    <property type="gene ID" value="PTTG_07594"/>
</dbReference>
<reference evidence="6" key="4">
    <citation type="submission" date="2025-05" db="UniProtKB">
        <authorList>
            <consortium name="EnsemblFungi"/>
        </authorList>
    </citation>
    <scope>IDENTIFICATION</scope>
    <source>
        <strain evidence="6">isolate 1-1 / race 1 (BBBD)</strain>
    </source>
</reference>
<evidence type="ECO:0000256" key="2">
    <source>
        <dbReference type="ARBA" id="ARBA00022722"/>
    </source>
</evidence>
<keyword evidence="2" id="KW-0540">Nuclease</keyword>
<dbReference type="InterPro" id="IPR050891">
    <property type="entry name" value="TatD-type_Hydrolase"/>
</dbReference>
<keyword evidence="4" id="KW-0378">Hydrolase</keyword>
<dbReference type="EMBL" id="ADAS02000101">
    <property type="protein sequence ID" value="OAV90418.1"/>
    <property type="molecule type" value="Genomic_DNA"/>
</dbReference>
<sequence length="391" mass="43880">MRWIPVRLASIGPEYLPLTRRALSHHSKLYSHQESRLRTMAALESPTGHPQGTTPEPQETSYTFIDIGSNLGDPVFRGEYHGKQVHADDFQQILTRARSAGVVKQILTGDCLSGSKEVRELARGNEELYATVGCHPCRANEFEASAQTDSPADVERSAKKYLEALDQLIAEDQASGHSRVVAVGECGLDYDRLSHASKETQLRYFPPQLELATKYNLPLFLHSRTSEAHVDFVRIIRAHEARYTAEELLPARKKGVVHSFTGTIEEMKELVDLGFSIGINGCSLKTEENLEVVKAVPLDRIMLETDCPWCEIRPSHASHRYLSELPLKPVFSPATIKKERHQVQDEKMVKGRNEPCTIGQVAWVVSKLKDIPLSELTQSAWKNSVEMFTLL</sequence>
<dbReference type="SUPFAM" id="SSF51556">
    <property type="entry name" value="Metallo-dependent hydrolases"/>
    <property type="match status" value="1"/>
</dbReference>
<evidence type="ECO:0000313" key="5">
    <source>
        <dbReference type="EMBL" id="OAV90418.1"/>
    </source>
</evidence>
<dbReference type="InterPro" id="IPR032466">
    <property type="entry name" value="Metal_Hydrolase"/>
</dbReference>
<dbReference type="InterPro" id="IPR001130">
    <property type="entry name" value="TatD-like"/>
</dbReference>
<comment type="similarity">
    <text evidence="1">Belongs to the metallo-dependent hydrolases superfamily. TatD-type hydrolase family.</text>
</comment>
<accession>A0A180GD87</accession>
<dbReference type="InterPro" id="IPR018228">
    <property type="entry name" value="DNase_TatD-rel_CS"/>
</dbReference>